<evidence type="ECO:0000259" key="1">
    <source>
        <dbReference type="PROSITE" id="PS50172"/>
    </source>
</evidence>
<keyword evidence="3" id="KW-1185">Reference proteome</keyword>
<proteinExistence type="predicted"/>
<dbReference type="PANTHER" id="PTHR45990">
    <property type="entry name" value="DNA REPAIR PROTEIN REV1"/>
    <property type="match status" value="1"/>
</dbReference>
<gene>
    <name evidence="2" type="ORF">GCK32_018545</name>
</gene>
<feature type="non-terminal residue" evidence="2">
    <location>
        <position position="1"/>
    </location>
</feature>
<dbReference type="GO" id="GO:0070987">
    <property type="term" value="P:error-free translesion synthesis"/>
    <property type="evidence" value="ECO:0007669"/>
    <property type="project" value="TreeGrafter"/>
</dbReference>
<evidence type="ECO:0000313" key="2">
    <source>
        <dbReference type="EMBL" id="KAK5978778.1"/>
    </source>
</evidence>
<evidence type="ECO:0000313" key="3">
    <source>
        <dbReference type="Proteomes" id="UP001331761"/>
    </source>
</evidence>
<dbReference type="EMBL" id="WIXE01009016">
    <property type="protein sequence ID" value="KAK5978778.1"/>
    <property type="molecule type" value="Genomic_DNA"/>
</dbReference>
<dbReference type="GO" id="GO:0003887">
    <property type="term" value="F:DNA-directed DNA polymerase activity"/>
    <property type="evidence" value="ECO:0007669"/>
    <property type="project" value="TreeGrafter"/>
</dbReference>
<dbReference type="Gene3D" id="3.40.50.10190">
    <property type="entry name" value="BRCT domain"/>
    <property type="match status" value="1"/>
</dbReference>
<organism evidence="2 3">
    <name type="scientific">Trichostrongylus colubriformis</name>
    <name type="common">Black scour worm</name>
    <dbReference type="NCBI Taxonomy" id="6319"/>
    <lineage>
        <taxon>Eukaryota</taxon>
        <taxon>Metazoa</taxon>
        <taxon>Ecdysozoa</taxon>
        <taxon>Nematoda</taxon>
        <taxon>Chromadorea</taxon>
        <taxon>Rhabditida</taxon>
        <taxon>Rhabditina</taxon>
        <taxon>Rhabditomorpha</taxon>
        <taxon>Strongyloidea</taxon>
        <taxon>Trichostrongylidae</taxon>
        <taxon>Trichostrongylus</taxon>
    </lineage>
</organism>
<dbReference type="Proteomes" id="UP001331761">
    <property type="component" value="Unassembled WGS sequence"/>
</dbReference>
<dbReference type="GO" id="GO:0017125">
    <property type="term" value="F:deoxycytidyl transferase activity"/>
    <property type="evidence" value="ECO:0007669"/>
    <property type="project" value="TreeGrafter"/>
</dbReference>
<dbReference type="InterPro" id="IPR001357">
    <property type="entry name" value="BRCT_dom"/>
</dbReference>
<dbReference type="PROSITE" id="PS50172">
    <property type="entry name" value="BRCT"/>
    <property type="match status" value="1"/>
</dbReference>
<dbReference type="InterPro" id="IPR036420">
    <property type="entry name" value="BRCT_dom_sf"/>
</dbReference>
<comment type="caution">
    <text evidence="2">The sequence shown here is derived from an EMBL/GenBank/DDBJ whole genome shotgun (WGS) entry which is preliminary data.</text>
</comment>
<name>A0AAN8G1G8_TRICO</name>
<dbReference type="AlphaFoldDB" id="A0AAN8G1G8"/>
<dbReference type="SUPFAM" id="SSF52113">
    <property type="entry name" value="BRCT domain"/>
    <property type="match status" value="1"/>
</dbReference>
<dbReference type="GO" id="GO:0005634">
    <property type="term" value="C:nucleus"/>
    <property type="evidence" value="ECO:0007669"/>
    <property type="project" value="TreeGrafter"/>
</dbReference>
<reference evidence="2 3" key="1">
    <citation type="submission" date="2019-10" db="EMBL/GenBank/DDBJ databases">
        <title>Assembly and Annotation for the nematode Trichostrongylus colubriformis.</title>
        <authorList>
            <person name="Martin J."/>
        </authorList>
    </citation>
    <scope>NUCLEOTIDE SEQUENCE [LARGE SCALE GENOMIC DNA]</scope>
    <source>
        <strain evidence="2">G859</strain>
        <tissue evidence="2">Whole worm</tissue>
    </source>
</reference>
<dbReference type="PANTHER" id="PTHR45990:SF1">
    <property type="entry name" value="DNA REPAIR PROTEIN REV1"/>
    <property type="match status" value="1"/>
</dbReference>
<accession>A0AAN8G1G8</accession>
<protein>
    <recommendedName>
        <fullName evidence="1">BRCT domain-containing protein</fullName>
    </recommendedName>
</protein>
<sequence>DPPALELRNLIQLHGGEYHCYYEYGTTTYVIATSLANVKVQKTRQNEKYVKPEWIVDCVAAGKLLEIDKYILLPTQGKRSIAAAFNKCSDAQEVVEGAPQ</sequence>
<dbReference type="GO" id="GO:0042276">
    <property type="term" value="P:error-prone translesion synthesis"/>
    <property type="evidence" value="ECO:0007669"/>
    <property type="project" value="TreeGrafter"/>
</dbReference>
<feature type="domain" description="BRCT" evidence="1">
    <location>
        <begin position="1"/>
        <end position="72"/>
    </location>
</feature>
<dbReference type="Pfam" id="PF16589">
    <property type="entry name" value="BRCT_2"/>
    <property type="match status" value="1"/>
</dbReference>